<comment type="caution">
    <text evidence="2">The sequence shown here is derived from an EMBL/GenBank/DDBJ whole genome shotgun (WGS) entry which is preliminary data.</text>
</comment>
<dbReference type="SUPFAM" id="SSF50249">
    <property type="entry name" value="Nucleic acid-binding proteins"/>
    <property type="match status" value="1"/>
</dbReference>
<dbReference type="SMART" id="SM00658">
    <property type="entry name" value="RPOL8c"/>
    <property type="match status" value="1"/>
</dbReference>
<dbReference type="GO" id="GO:0005666">
    <property type="term" value="C:RNA polymerase III complex"/>
    <property type="evidence" value="ECO:0007669"/>
    <property type="project" value="TreeGrafter"/>
</dbReference>
<dbReference type="PANTHER" id="PTHR10917">
    <property type="entry name" value="DNA-DIRECTED RNA POLYMERASES I, II, AND III SUBUNIT RPABC3"/>
    <property type="match status" value="1"/>
</dbReference>
<keyword evidence="3" id="KW-1185">Reference proteome</keyword>
<keyword evidence="1" id="KW-0539">Nucleus</keyword>
<evidence type="ECO:0000256" key="1">
    <source>
        <dbReference type="PIRNR" id="PIRNR000779"/>
    </source>
</evidence>
<sequence>MFLTGYIVFLTMADFYFDEIIKVLKIDEQVVYDKVTRIHAKIEDEDFDLELDVHSELYPMLPDEKYRMVISDTLHLDGSVVSGHFSEDKQKSLADKFEYVMHGLLYKMSEDGEKGKVRDDGSKDVLVYISFGGLQLMLKGDPLKMHKFKPGQKLFLLLRKI</sequence>
<dbReference type="EMBL" id="WHWC01000019">
    <property type="protein sequence ID" value="KAG8363529.1"/>
    <property type="molecule type" value="Genomic_DNA"/>
</dbReference>
<dbReference type="InterPro" id="IPR005570">
    <property type="entry name" value="RPABC3"/>
</dbReference>
<dbReference type="GO" id="GO:0005736">
    <property type="term" value="C:RNA polymerase I complex"/>
    <property type="evidence" value="ECO:0007669"/>
    <property type="project" value="TreeGrafter"/>
</dbReference>
<dbReference type="Pfam" id="PF03870">
    <property type="entry name" value="RNA_pol_Rpb8"/>
    <property type="match status" value="1"/>
</dbReference>
<dbReference type="PANTHER" id="PTHR10917:SF1">
    <property type="entry name" value="DNA-DIRECTED RNA POLYMERASE I, II"/>
    <property type="match status" value="1"/>
</dbReference>
<dbReference type="Proteomes" id="UP000826271">
    <property type="component" value="Unassembled WGS sequence"/>
</dbReference>
<evidence type="ECO:0000313" key="3">
    <source>
        <dbReference type="Proteomes" id="UP000826271"/>
    </source>
</evidence>
<evidence type="ECO:0000313" key="2">
    <source>
        <dbReference type="EMBL" id="KAG8363529.1"/>
    </source>
</evidence>
<organism evidence="2 3">
    <name type="scientific">Buddleja alternifolia</name>
    <dbReference type="NCBI Taxonomy" id="168488"/>
    <lineage>
        <taxon>Eukaryota</taxon>
        <taxon>Viridiplantae</taxon>
        <taxon>Streptophyta</taxon>
        <taxon>Embryophyta</taxon>
        <taxon>Tracheophyta</taxon>
        <taxon>Spermatophyta</taxon>
        <taxon>Magnoliopsida</taxon>
        <taxon>eudicotyledons</taxon>
        <taxon>Gunneridae</taxon>
        <taxon>Pentapetalae</taxon>
        <taxon>asterids</taxon>
        <taxon>lamiids</taxon>
        <taxon>Lamiales</taxon>
        <taxon>Scrophulariaceae</taxon>
        <taxon>Buddlejeae</taxon>
        <taxon>Buddleja</taxon>
    </lineage>
</organism>
<gene>
    <name evidence="2" type="ORF">BUALT_Bualt19G0031900</name>
</gene>
<dbReference type="PIRSF" id="PIRSF000779">
    <property type="entry name" value="RNA_pol_Rpb8"/>
    <property type="match status" value="1"/>
</dbReference>
<dbReference type="GO" id="GO:0005665">
    <property type="term" value="C:RNA polymerase II, core complex"/>
    <property type="evidence" value="ECO:0007669"/>
    <property type="project" value="UniProtKB-UniRule"/>
</dbReference>
<reference evidence="2" key="1">
    <citation type="submission" date="2019-10" db="EMBL/GenBank/DDBJ databases">
        <authorList>
            <person name="Zhang R."/>
            <person name="Pan Y."/>
            <person name="Wang J."/>
            <person name="Ma R."/>
            <person name="Yu S."/>
        </authorList>
    </citation>
    <scope>NUCLEOTIDE SEQUENCE</scope>
    <source>
        <strain evidence="2">LA-IB0</strain>
        <tissue evidence="2">Leaf</tissue>
    </source>
</reference>
<name>A0AAV6W6Z3_9LAMI</name>
<protein>
    <submittedName>
        <fullName evidence="2">Uncharacterized protein</fullName>
    </submittedName>
</protein>
<dbReference type="InterPro" id="IPR012340">
    <property type="entry name" value="NA-bd_OB-fold"/>
</dbReference>
<accession>A0AAV6W6Z3</accession>
<dbReference type="GO" id="GO:0006351">
    <property type="term" value="P:DNA-templated transcription"/>
    <property type="evidence" value="ECO:0007669"/>
    <property type="project" value="UniProtKB-UniRule"/>
</dbReference>
<dbReference type="AlphaFoldDB" id="A0AAV6W6Z3"/>
<comment type="similarity">
    <text evidence="1">Belongs to the eukaryotic RPB8 RNA polymerase subunit family.</text>
</comment>
<dbReference type="GO" id="GO:0003899">
    <property type="term" value="F:DNA-directed RNA polymerase activity"/>
    <property type="evidence" value="ECO:0007669"/>
    <property type="project" value="UniProtKB-UniRule"/>
</dbReference>
<dbReference type="Gene3D" id="2.40.50.140">
    <property type="entry name" value="Nucleic acid-binding proteins"/>
    <property type="match status" value="1"/>
</dbReference>
<proteinExistence type="inferred from homology"/>